<organism evidence="1 2">
    <name type="scientific">Taibaiella soli</name>
    <dbReference type="NCBI Taxonomy" id="1649169"/>
    <lineage>
        <taxon>Bacteria</taxon>
        <taxon>Pseudomonadati</taxon>
        <taxon>Bacteroidota</taxon>
        <taxon>Chitinophagia</taxon>
        <taxon>Chitinophagales</taxon>
        <taxon>Chitinophagaceae</taxon>
        <taxon>Taibaiella</taxon>
    </lineage>
</organism>
<comment type="caution">
    <text evidence="1">The sequence shown here is derived from an EMBL/GenBank/DDBJ whole genome shotgun (WGS) entry which is preliminary data.</text>
</comment>
<dbReference type="Proteomes" id="UP000248745">
    <property type="component" value="Unassembled WGS sequence"/>
</dbReference>
<keyword evidence="2" id="KW-1185">Reference proteome</keyword>
<evidence type="ECO:0000313" key="1">
    <source>
        <dbReference type="EMBL" id="PZF71017.1"/>
    </source>
</evidence>
<dbReference type="AlphaFoldDB" id="A0A2W2B4F1"/>
<reference evidence="1 2" key="1">
    <citation type="submission" date="2018-06" db="EMBL/GenBank/DDBJ databases">
        <title>Mucibacter soli gen. nov., sp. nov., a new member of the family Chitinophagaceae producing mucin.</title>
        <authorList>
            <person name="Kim M.-K."/>
            <person name="Park S."/>
            <person name="Kim T.-S."/>
            <person name="Joung Y."/>
            <person name="Han J.-H."/>
            <person name="Kim S.B."/>
        </authorList>
    </citation>
    <scope>NUCLEOTIDE SEQUENCE [LARGE SCALE GENOMIC DNA]</scope>
    <source>
        <strain evidence="1 2">R1-15</strain>
    </source>
</reference>
<dbReference type="OrthoDB" id="1115640at2"/>
<dbReference type="EMBL" id="QKTW01000027">
    <property type="protein sequence ID" value="PZF71017.1"/>
    <property type="molecule type" value="Genomic_DNA"/>
</dbReference>
<gene>
    <name evidence="1" type="ORF">DN068_20145</name>
</gene>
<sequence>MTHNKAALIEIDGSHDECLYSQLLFLKRGNYHVTLICSENLRKQVADFGIADEVLFFPFDHQSHLQKLKLLWKIRNHIAGNQIGTVVLNSLHGRTIRDFTMLPFPKKTVFAGTLHGINKLKGSLTQRIMSTRVRRQFLLNDYLVDNLKLVPNHGIRFKSYYSIFFPEFAGAPAIEKPKDQCWIAIPGQVENKRRDYETLIRTFAALAEKPNYRFLLLGNSKHKHANGDELKALAKELDVERYFIFWDSFVDNALFHAYLKVCDIVAPLIHPGNDGFMKYKIYQISGAYNMAFAYKKPLLMLEDFKEYQDFQENAVFYSLEHFSNVLQHLPEAIEKLKPQMYQQPKWSLEAQTESYLRFIN</sequence>
<dbReference type="SUPFAM" id="SSF53756">
    <property type="entry name" value="UDP-Glycosyltransferase/glycogen phosphorylase"/>
    <property type="match status" value="1"/>
</dbReference>
<name>A0A2W2B4F1_9BACT</name>
<dbReference type="Gene3D" id="3.40.50.2000">
    <property type="entry name" value="Glycogen Phosphorylase B"/>
    <property type="match status" value="1"/>
</dbReference>
<proteinExistence type="predicted"/>
<evidence type="ECO:0008006" key="3">
    <source>
        <dbReference type="Google" id="ProtNLM"/>
    </source>
</evidence>
<protein>
    <recommendedName>
        <fullName evidence="3">Glycosyltransferase family 1 protein</fullName>
    </recommendedName>
</protein>
<evidence type="ECO:0000313" key="2">
    <source>
        <dbReference type="Proteomes" id="UP000248745"/>
    </source>
</evidence>
<accession>A0A2W2B4F1</accession>
<dbReference type="RefSeq" id="WP_111000751.1">
    <property type="nucleotide sequence ID" value="NZ_QKTW01000027.1"/>
</dbReference>